<accession>A0A9P0ZH15</accession>
<reference evidence="1" key="1">
    <citation type="submission" date="2022-07" db="EMBL/GenBank/DDBJ databases">
        <authorList>
            <person name="Macas J."/>
            <person name="Novak P."/>
            <person name="Neumann P."/>
        </authorList>
    </citation>
    <scope>NUCLEOTIDE SEQUENCE</scope>
</reference>
<protein>
    <submittedName>
        <fullName evidence="1">Uncharacterized protein</fullName>
    </submittedName>
</protein>
<name>A0A9P0ZH15_CUSEU</name>
<evidence type="ECO:0000313" key="1">
    <source>
        <dbReference type="EMBL" id="CAH9098476.1"/>
    </source>
</evidence>
<organism evidence="1 2">
    <name type="scientific">Cuscuta europaea</name>
    <name type="common">European dodder</name>
    <dbReference type="NCBI Taxonomy" id="41803"/>
    <lineage>
        <taxon>Eukaryota</taxon>
        <taxon>Viridiplantae</taxon>
        <taxon>Streptophyta</taxon>
        <taxon>Embryophyta</taxon>
        <taxon>Tracheophyta</taxon>
        <taxon>Spermatophyta</taxon>
        <taxon>Magnoliopsida</taxon>
        <taxon>eudicotyledons</taxon>
        <taxon>Gunneridae</taxon>
        <taxon>Pentapetalae</taxon>
        <taxon>asterids</taxon>
        <taxon>lamiids</taxon>
        <taxon>Solanales</taxon>
        <taxon>Convolvulaceae</taxon>
        <taxon>Cuscuteae</taxon>
        <taxon>Cuscuta</taxon>
        <taxon>Cuscuta subgen. Cuscuta</taxon>
    </lineage>
</organism>
<keyword evidence="2" id="KW-1185">Reference proteome</keyword>
<comment type="caution">
    <text evidence="1">The sequence shown here is derived from an EMBL/GenBank/DDBJ whole genome shotgun (WGS) entry which is preliminary data.</text>
</comment>
<dbReference type="AlphaFoldDB" id="A0A9P0ZH15"/>
<evidence type="ECO:0000313" key="2">
    <source>
        <dbReference type="Proteomes" id="UP001152484"/>
    </source>
</evidence>
<dbReference type="EMBL" id="CAMAPE010000036">
    <property type="protein sequence ID" value="CAH9098476.1"/>
    <property type="molecule type" value="Genomic_DNA"/>
</dbReference>
<gene>
    <name evidence="1" type="ORF">CEURO_LOCUS14264</name>
</gene>
<sequence length="101" mass="11603">MVNRSSPELTSARRVDLFRRSPVGTAASRCRRSSPLTICRHRMEWLPSLYSALSASTPEEDSTRQIRKKIKIEVSVRSYRDLSSQPIQAIDEPQNRCFLHS</sequence>
<proteinExistence type="predicted"/>
<dbReference type="Proteomes" id="UP001152484">
    <property type="component" value="Unassembled WGS sequence"/>
</dbReference>